<evidence type="ECO:0000256" key="7">
    <source>
        <dbReference type="ARBA" id="ARBA00023136"/>
    </source>
</evidence>
<dbReference type="GO" id="GO:0000139">
    <property type="term" value="C:Golgi membrane"/>
    <property type="evidence" value="ECO:0007669"/>
    <property type="project" value="UniProtKB-SubCell"/>
</dbReference>
<comment type="similarity">
    <text evidence="2">Belongs to the PGAP2 family.</text>
</comment>
<evidence type="ECO:0000313" key="11">
    <source>
        <dbReference type="Proteomes" id="UP000281553"/>
    </source>
</evidence>
<feature type="transmembrane region" description="Helical" evidence="8">
    <location>
        <begin position="12"/>
        <end position="31"/>
    </location>
</feature>
<feature type="transmembrane region" description="Helical" evidence="8">
    <location>
        <begin position="102"/>
        <end position="122"/>
    </location>
</feature>
<protein>
    <recommendedName>
        <fullName evidence="9">CWH43-like N-terminal domain-containing protein</fullName>
    </recommendedName>
</protein>
<evidence type="ECO:0000256" key="4">
    <source>
        <dbReference type="ARBA" id="ARBA00022692"/>
    </source>
</evidence>
<feature type="transmembrane region" description="Helical" evidence="8">
    <location>
        <begin position="175"/>
        <end position="194"/>
    </location>
</feature>
<proteinExistence type="inferred from homology"/>
<evidence type="ECO:0000256" key="5">
    <source>
        <dbReference type="ARBA" id="ARBA00022989"/>
    </source>
</evidence>
<dbReference type="PANTHER" id="PTHR12892:SF11">
    <property type="entry name" value="POST-GPI ATTACHMENT TO PROTEINS FACTOR 2"/>
    <property type="match status" value="1"/>
</dbReference>
<evidence type="ECO:0000256" key="3">
    <source>
        <dbReference type="ARBA" id="ARBA00022502"/>
    </source>
</evidence>
<accession>A0A3P6U267</accession>
<dbReference type="InterPro" id="IPR019402">
    <property type="entry name" value="CWH43_N"/>
</dbReference>
<evidence type="ECO:0000256" key="6">
    <source>
        <dbReference type="ARBA" id="ARBA00023034"/>
    </source>
</evidence>
<reference evidence="10 11" key="1">
    <citation type="submission" date="2018-11" db="EMBL/GenBank/DDBJ databases">
        <authorList>
            <consortium name="Pathogen Informatics"/>
        </authorList>
    </citation>
    <scope>NUCLEOTIDE SEQUENCE [LARGE SCALE GENOMIC DNA]</scope>
</reference>
<dbReference type="Pfam" id="PF10277">
    <property type="entry name" value="Frag1"/>
    <property type="match status" value="1"/>
</dbReference>
<name>A0A3P6U267_DIBLA</name>
<feature type="transmembrane region" description="Helical" evidence="8">
    <location>
        <begin position="200"/>
        <end position="220"/>
    </location>
</feature>
<keyword evidence="6" id="KW-0333">Golgi apparatus</keyword>
<feature type="domain" description="CWH43-like N-terminal" evidence="9">
    <location>
        <begin position="12"/>
        <end position="222"/>
    </location>
</feature>
<gene>
    <name evidence="10" type="ORF">DILT_LOCUS4302</name>
</gene>
<keyword evidence="5 8" id="KW-1133">Transmembrane helix</keyword>
<dbReference type="GO" id="GO:0006506">
    <property type="term" value="P:GPI anchor biosynthetic process"/>
    <property type="evidence" value="ECO:0007669"/>
    <property type="project" value="UniProtKB-KW"/>
</dbReference>
<organism evidence="10 11">
    <name type="scientific">Dibothriocephalus latus</name>
    <name type="common">Fish tapeworm</name>
    <name type="synonym">Diphyllobothrium latum</name>
    <dbReference type="NCBI Taxonomy" id="60516"/>
    <lineage>
        <taxon>Eukaryota</taxon>
        <taxon>Metazoa</taxon>
        <taxon>Spiralia</taxon>
        <taxon>Lophotrochozoa</taxon>
        <taxon>Platyhelminthes</taxon>
        <taxon>Cestoda</taxon>
        <taxon>Eucestoda</taxon>
        <taxon>Diphyllobothriidea</taxon>
        <taxon>Diphyllobothriidae</taxon>
        <taxon>Dibothriocephalus</taxon>
    </lineage>
</organism>
<keyword evidence="7 8" id="KW-0472">Membrane</keyword>
<dbReference type="EMBL" id="UYRU01045225">
    <property type="protein sequence ID" value="VDK88993.1"/>
    <property type="molecule type" value="Genomic_DNA"/>
</dbReference>
<comment type="subcellular location">
    <subcellularLocation>
        <location evidence="1">Golgi apparatus membrane</location>
        <topology evidence="1">Multi-pass membrane protein</topology>
    </subcellularLocation>
</comment>
<dbReference type="Proteomes" id="UP000281553">
    <property type="component" value="Unassembled WGS sequence"/>
</dbReference>
<evidence type="ECO:0000313" key="10">
    <source>
        <dbReference type="EMBL" id="VDK88993.1"/>
    </source>
</evidence>
<dbReference type="GO" id="GO:0005789">
    <property type="term" value="C:endoplasmic reticulum membrane"/>
    <property type="evidence" value="ECO:0007669"/>
    <property type="project" value="TreeGrafter"/>
</dbReference>
<dbReference type="OrthoDB" id="68581at2759"/>
<evidence type="ECO:0000256" key="1">
    <source>
        <dbReference type="ARBA" id="ARBA00004653"/>
    </source>
</evidence>
<dbReference type="PANTHER" id="PTHR12892">
    <property type="entry name" value="FGF RECEPTOR ACTIVATING PROTEIN 1"/>
    <property type="match status" value="1"/>
</dbReference>
<evidence type="ECO:0000256" key="2">
    <source>
        <dbReference type="ARBA" id="ARBA00007414"/>
    </source>
</evidence>
<keyword evidence="3" id="KW-0337">GPI-anchor biosynthesis</keyword>
<dbReference type="AlphaFoldDB" id="A0A3P6U267"/>
<keyword evidence="11" id="KW-1185">Reference proteome</keyword>
<feature type="transmembrane region" description="Helical" evidence="8">
    <location>
        <begin position="62"/>
        <end position="82"/>
    </location>
</feature>
<dbReference type="PROSITE" id="PS51257">
    <property type="entry name" value="PROKAR_LIPOPROTEIN"/>
    <property type="match status" value="1"/>
</dbReference>
<feature type="transmembrane region" description="Helical" evidence="8">
    <location>
        <begin position="134"/>
        <end position="154"/>
    </location>
</feature>
<evidence type="ECO:0000259" key="9">
    <source>
        <dbReference type="Pfam" id="PF10277"/>
    </source>
</evidence>
<dbReference type="InterPro" id="IPR039545">
    <property type="entry name" value="PGAP2"/>
</dbReference>
<sequence length="257" mass="29311">MKLKDVKLRYSYIVCAVPIPVLIGCVLYTIYENPVGLDRTHCAIPNYIPSVSAATGVGYRKFFWTASISSSCIMRLFLHTAYHHAVGDLLASASFMNKDCSLLCHSCIHFTEILGLLLLTIFSSTENFPIHRNGFGLFVSSSIIYGITDLYLLWRLRNLRTFDNSVQKTLHRKRWTYIVMFTSVFLAMLFYFLHSTSCAHTIYSLFGLSELVFIFANTYYHFRAVDIIGDVSCSNLFTSSRLHFPSPRKTLPYGLDI</sequence>
<evidence type="ECO:0000256" key="8">
    <source>
        <dbReference type="SAM" id="Phobius"/>
    </source>
</evidence>
<keyword evidence="4 8" id="KW-0812">Transmembrane</keyword>